<organism evidence="6 8">
    <name type="scientific">Didymodactylos carnosus</name>
    <dbReference type="NCBI Taxonomy" id="1234261"/>
    <lineage>
        <taxon>Eukaryota</taxon>
        <taxon>Metazoa</taxon>
        <taxon>Spiralia</taxon>
        <taxon>Gnathifera</taxon>
        <taxon>Rotifera</taxon>
        <taxon>Eurotatoria</taxon>
        <taxon>Bdelloidea</taxon>
        <taxon>Philodinida</taxon>
        <taxon>Philodinidae</taxon>
        <taxon>Didymodactylos</taxon>
    </lineage>
</organism>
<dbReference type="Proteomes" id="UP000681722">
    <property type="component" value="Unassembled WGS sequence"/>
</dbReference>
<dbReference type="Pfam" id="PF10644">
    <property type="entry name" value="Misat_Tub_SegII"/>
    <property type="match status" value="1"/>
</dbReference>
<keyword evidence="3" id="KW-0496">Mitochondrion</keyword>
<evidence type="ECO:0000259" key="5">
    <source>
        <dbReference type="Pfam" id="PF14881"/>
    </source>
</evidence>
<dbReference type="OrthoDB" id="271881at2759"/>
<sequence length="502" mass="59067">MSSSSREIVTIQVGHYSNYIGTHLWNNFDVESSVDYYNTSFFNINENKRTPRLILFDRRGALKWLSNVVDPSSSQTHELDANTEYIDRSNGDNEKSDYLKDLDNIKEKKEKLEPTNFEQTIRSWPDFLHTKLTFNPRSLITLQDHWHNDSDNNNEQFDIYHAGIQAYKQQVNEIEETFHYLLEQCDCLQGFRCLCDTTDGFSGLYSSIQDYLYEECPKRPTFTYLNFKPKTDSKQNQTDLLNFCLTFANSVCTNEMPTIPLSLQYPFESNNKKVEFSSVKYDSTSFYQTSFLLSIAIQHSLISSSFTYDTLVDRLCPRKNYLLSLSSMLPFDFNSSSTLLAYLQDRDLFSDLTNLTPFINQEKIDNNPLACHCFIRGINQQHLYNRHTTQSTLQFNSASSLIDNYFHEQYPTTMITSSSSWEHKLLFQLPYPFKQLNNNSLLTMVKNDKNNSKSFIKTLMDYKKIYLNNYNKLSKRYEEYGFEYDQFEQMETDLKYLDDLYI</sequence>
<dbReference type="Gene3D" id="3.40.50.1440">
    <property type="entry name" value="Tubulin/FtsZ, GTPase domain"/>
    <property type="match status" value="1"/>
</dbReference>
<dbReference type="Proteomes" id="UP000663829">
    <property type="component" value="Unassembled WGS sequence"/>
</dbReference>
<dbReference type="InterPro" id="IPR019605">
    <property type="entry name" value="Misato_II_tubulin-like"/>
</dbReference>
<dbReference type="EMBL" id="CAJNOQ010000026">
    <property type="protein sequence ID" value="CAF0742708.1"/>
    <property type="molecule type" value="Genomic_DNA"/>
</dbReference>
<dbReference type="PANTHER" id="PTHR13391:SF0">
    <property type="entry name" value="PROTEIN MISATO HOMOLOG 1"/>
    <property type="match status" value="1"/>
</dbReference>
<gene>
    <name evidence="6" type="ORF">GPM918_LOCUS363</name>
    <name evidence="7" type="ORF">SRO942_LOCUS364</name>
</gene>
<dbReference type="GO" id="GO:0005739">
    <property type="term" value="C:mitochondrion"/>
    <property type="evidence" value="ECO:0007669"/>
    <property type="project" value="UniProtKB-SubCell"/>
</dbReference>
<dbReference type="PANTHER" id="PTHR13391">
    <property type="entry name" value="MITOCHONDRIAL DISTRIBUTION REGULATOR MISATO"/>
    <property type="match status" value="1"/>
</dbReference>
<dbReference type="GO" id="GO:0007005">
    <property type="term" value="P:mitochondrion organization"/>
    <property type="evidence" value="ECO:0007669"/>
    <property type="project" value="InterPro"/>
</dbReference>
<feature type="domain" description="DML1/Misato tubulin" evidence="5">
    <location>
        <begin position="117"/>
        <end position="304"/>
    </location>
</feature>
<proteinExistence type="inferred from homology"/>
<evidence type="ECO:0000256" key="2">
    <source>
        <dbReference type="ARBA" id="ARBA00008507"/>
    </source>
</evidence>
<keyword evidence="8" id="KW-1185">Reference proteome</keyword>
<dbReference type="AlphaFoldDB" id="A0A813NPI6"/>
<dbReference type="InterPro" id="IPR049942">
    <property type="entry name" value="DML1/Misato"/>
</dbReference>
<comment type="caution">
    <text evidence="6">The sequence shown here is derived from an EMBL/GenBank/DDBJ whole genome shotgun (WGS) entry which is preliminary data.</text>
</comment>
<evidence type="ECO:0000313" key="8">
    <source>
        <dbReference type="Proteomes" id="UP000663829"/>
    </source>
</evidence>
<comment type="similarity">
    <text evidence="2">Belongs to the misato family.</text>
</comment>
<name>A0A813NPI6_9BILA</name>
<reference evidence="6" key="1">
    <citation type="submission" date="2021-02" db="EMBL/GenBank/DDBJ databases">
        <authorList>
            <person name="Nowell W R."/>
        </authorList>
    </citation>
    <scope>NUCLEOTIDE SEQUENCE</scope>
</reference>
<evidence type="ECO:0000259" key="4">
    <source>
        <dbReference type="Pfam" id="PF10644"/>
    </source>
</evidence>
<evidence type="ECO:0000313" key="6">
    <source>
        <dbReference type="EMBL" id="CAF0742708.1"/>
    </source>
</evidence>
<comment type="subcellular location">
    <subcellularLocation>
        <location evidence="1">Mitochondrion</location>
    </subcellularLocation>
</comment>
<evidence type="ECO:0000313" key="7">
    <source>
        <dbReference type="EMBL" id="CAF3521232.1"/>
    </source>
</evidence>
<dbReference type="SUPFAM" id="SSF52490">
    <property type="entry name" value="Tubulin nucleotide-binding domain-like"/>
    <property type="match status" value="1"/>
</dbReference>
<dbReference type="InterPro" id="IPR029209">
    <property type="entry name" value="DML1/Misato_tubulin"/>
</dbReference>
<evidence type="ECO:0000256" key="1">
    <source>
        <dbReference type="ARBA" id="ARBA00004173"/>
    </source>
</evidence>
<feature type="domain" description="Misato Segment II tubulin-like" evidence="4">
    <location>
        <begin position="6"/>
        <end position="103"/>
    </location>
</feature>
<evidence type="ECO:0000256" key="3">
    <source>
        <dbReference type="ARBA" id="ARBA00023128"/>
    </source>
</evidence>
<accession>A0A813NPI6</accession>
<dbReference type="InterPro" id="IPR036525">
    <property type="entry name" value="Tubulin/FtsZ_GTPase_sf"/>
</dbReference>
<dbReference type="Pfam" id="PF14881">
    <property type="entry name" value="Tubulin_3"/>
    <property type="match status" value="1"/>
</dbReference>
<protein>
    <submittedName>
        <fullName evidence="6">Uncharacterized protein</fullName>
    </submittedName>
</protein>
<dbReference type="EMBL" id="CAJOBC010000026">
    <property type="protein sequence ID" value="CAF3521232.1"/>
    <property type="molecule type" value="Genomic_DNA"/>
</dbReference>